<proteinExistence type="predicted"/>
<reference evidence="1" key="1">
    <citation type="submission" date="2022-01" db="EMBL/GenBank/DDBJ databases">
        <authorList>
            <person name="King R."/>
        </authorList>
    </citation>
    <scope>NUCLEOTIDE SEQUENCE</scope>
</reference>
<dbReference type="AlphaFoldDB" id="A0A9P0EHA7"/>
<protein>
    <submittedName>
        <fullName evidence="1">Uncharacterized protein</fullName>
    </submittedName>
</protein>
<accession>A0A9P0EHA7</accession>
<dbReference type="Proteomes" id="UP001152798">
    <property type="component" value="Chromosome 2"/>
</dbReference>
<evidence type="ECO:0000313" key="1">
    <source>
        <dbReference type="EMBL" id="CAH1394011.1"/>
    </source>
</evidence>
<sequence length="157" mass="17553">MWPLAAHHLQTLSPKVYDTVVCPYLKHFAQQDAHHRQFPLPIGGTGRLGQHLSIYEEALSLSVWAFFSRSFYSLIPEACPLNQLRGLGIVFNCDENASGLGGSYHLSIYIPSFSGEGKFQIPRHTSLQHKYMFSGVFGRLLGEETLQCQPQSSLSVD</sequence>
<organism evidence="1 2">
    <name type="scientific">Nezara viridula</name>
    <name type="common">Southern green stink bug</name>
    <name type="synonym">Cimex viridulus</name>
    <dbReference type="NCBI Taxonomy" id="85310"/>
    <lineage>
        <taxon>Eukaryota</taxon>
        <taxon>Metazoa</taxon>
        <taxon>Ecdysozoa</taxon>
        <taxon>Arthropoda</taxon>
        <taxon>Hexapoda</taxon>
        <taxon>Insecta</taxon>
        <taxon>Pterygota</taxon>
        <taxon>Neoptera</taxon>
        <taxon>Paraneoptera</taxon>
        <taxon>Hemiptera</taxon>
        <taxon>Heteroptera</taxon>
        <taxon>Panheteroptera</taxon>
        <taxon>Pentatomomorpha</taxon>
        <taxon>Pentatomoidea</taxon>
        <taxon>Pentatomidae</taxon>
        <taxon>Pentatominae</taxon>
        <taxon>Nezara</taxon>
    </lineage>
</organism>
<gene>
    <name evidence="1" type="ORF">NEZAVI_LOCUS4576</name>
</gene>
<dbReference type="EMBL" id="OV725078">
    <property type="protein sequence ID" value="CAH1394011.1"/>
    <property type="molecule type" value="Genomic_DNA"/>
</dbReference>
<evidence type="ECO:0000313" key="2">
    <source>
        <dbReference type="Proteomes" id="UP001152798"/>
    </source>
</evidence>
<keyword evidence="2" id="KW-1185">Reference proteome</keyword>
<name>A0A9P0EHA7_NEZVI</name>